<dbReference type="Proteomes" id="UP001152300">
    <property type="component" value="Unassembled WGS sequence"/>
</dbReference>
<accession>A0A9X0AXL7</accession>
<sequence length="206" mass="24599">MLWEKKHAGLLHLKRSGDWKVACYSWWNFLLANYARASEIETWEKTRIQDTYLAVGRAMYPKQRRPKSETVADNRPPGRVRPLASLASCQCGYAHPDDGETFDTSEDGEVDKKKGKEIEGEREEFKRKREEITRQREGIVRKLEQIRGEREEVKTKERRLRKKERILRKKERRLERWEMKRERGVCGKYGEVLKRYAEEKDTTVVK</sequence>
<feature type="region of interest" description="Disordered" evidence="1">
    <location>
        <begin position="97"/>
        <end position="117"/>
    </location>
</feature>
<dbReference type="EMBL" id="JAPEIS010000001">
    <property type="protein sequence ID" value="KAJ8070835.1"/>
    <property type="molecule type" value="Genomic_DNA"/>
</dbReference>
<reference evidence="2" key="1">
    <citation type="submission" date="2022-11" db="EMBL/GenBank/DDBJ databases">
        <title>Genome Resource of Sclerotinia nivalis Strain SnTB1, a Plant Pathogen Isolated from American Ginseng.</title>
        <authorList>
            <person name="Fan S."/>
        </authorList>
    </citation>
    <scope>NUCLEOTIDE SEQUENCE</scope>
    <source>
        <strain evidence="2">SnTB1</strain>
    </source>
</reference>
<comment type="caution">
    <text evidence="2">The sequence shown here is derived from an EMBL/GenBank/DDBJ whole genome shotgun (WGS) entry which is preliminary data.</text>
</comment>
<feature type="compositionally biased region" description="Acidic residues" evidence="1">
    <location>
        <begin position="99"/>
        <end position="109"/>
    </location>
</feature>
<dbReference type="OrthoDB" id="10471931at2759"/>
<evidence type="ECO:0000313" key="3">
    <source>
        <dbReference type="Proteomes" id="UP001152300"/>
    </source>
</evidence>
<name>A0A9X0AXL7_9HELO</name>
<gene>
    <name evidence="2" type="ORF">OCU04_001197</name>
</gene>
<dbReference type="AlphaFoldDB" id="A0A9X0AXL7"/>
<proteinExistence type="predicted"/>
<organism evidence="2 3">
    <name type="scientific">Sclerotinia nivalis</name>
    <dbReference type="NCBI Taxonomy" id="352851"/>
    <lineage>
        <taxon>Eukaryota</taxon>
        <taxon>Fungi</taxon>
        <taxon>Dikarya</taxon>
        <taxon>Ascomycota</taxon>
        <taxon>Pezizomycotina</taxon>
        <taxon>Leotiomycetes</taxon>
        <taxon>Helotiales</taxon>
        <taxon>Sclerotiniaceae</taxon>
        <taxon>Sclerotinia</taxon>
    </lineage>
</organism>
<protein>
    <submittedName>
        <fullName evidence="2">Uncharacterized protein</fullName>
    </submittedName>
</protein>
<evidence type="ECO:0000256" key="1">
    <source>
        <dbReference type="SAM" id="MobiDB-lite"/>
    </source>
</evidence>
<keyword evidence="3" id="KW-1185">Reference proteome</keyword>
<evidence type="ECO:0000313" key="2">
    <source>
        <dbReference type="EMBL" id="KAJ8070835.1"/>
    </source>
</evidence>